<dbReference type="AlphaFoldDB" id="A0A8K0RPQ9"/>
<feature type="compositionally biased region" description="Polar residues" evidence="2">
    <location>
        <begin position="119"/>
        <end position="128"/>
    </location>
</feature>
<evidence type="ECO:0000313" key="4">
    <source>
        <dbReference type="Proteomes" id="UP000813427"/>
    </source>
</evidence>
<evidence type="ECO:0000256" key="1">
    <source>
        <dbReference type="SAM" id="Coils"/>
    </source>
</evidence>
<keyword evidence="4" id="KW-1185">Reference proteome</keyword>
<name>A0A8K0RPQ9_9HYPO</name>
<evidence type="ECO:0000313" key="3">
    <source>
        <dbReference type="EMBL" id="KAH7238154.1"/>
    </source>
</evidence>
<keyword evidence="1" id="KW-0175">Coiled coil</keyword>
<feature type="region of interest" description="Disordered" evidence="2">
    <location>
        <begin position="191"/>
        <end position="226"/>
    </location>
</feature>
<feature type="compositionally biased region" description="Acidic residues" evidence="2">
    <location>
        <begin position="148"/>
        <end position="160"/>
    </location>
</feature>
<feature type="compositionally biased region" description="Basic and acidic residues" evidence="2">
    <location>
        <begin position="133"/>
        <end position="142"/>
    </location>
</feature>
<organism evidence="3 4">
    <name type="scientific">Fusarium tricinctum</name>
    <dbReference type="NCBI Taxonomy" id="61284"/>
    <lineage>
        <taxon>Eukaryota</taxon>
        <taxon>Fungi</taxon>
        <taxon>Dikarya</taxon>
        <taxon>Ascomycota</taxon>
        <taxon>Pezizomycotina</taxon>
        <taxon>Sordariomycetes</taxon>
        <taxon>Hypocreomycetidae</taxon>
        <taxon>Hypocreales</taxon>
        <taxon>Nectriaceae</taxon>
        <taxon>Fusarium</taxon>
        <taxon>Fusarium tricinctum species complex</taxon>
    </lineage>
</organism>
<feature type="coiled-coil region" evidence="1">
    <location>
        <begin position="64"/>
        <end position="102"/>
    </location>
</feature>
<proteinExistence type="predicted"/>
<comment type="caution">
    <text evidence="3">The sequence shown here is derived from an EMBL/GenBank/DDBJ whole genome shotgun (WGS) entry which is preliminary data.</text>
</comment>
<evidence type="ECO:0000256" key="2">
    <source>
        <dbReference type="SAM" id="MobiDB-lite"/>
    </source>
</evidence>
<feature type="region of interest" description="Disordered" evidence="2">
    <location>
        <begin position="108"/>
        <end position="174"/>
    </location>
</feature>
<feature type="compositionally biased region" description="Low complexity" evidence="2">
    <location>
        <begin position="355"/>
        <end position="364"/>
    </location>
</feature>
<feature type="compositionally biased region" description="Polar residues" evidence="2">
    <location>
        <begin position="191"/>
        <end position="205"/>
    </location>
</feature>
<dbReference type="Proteomes" id="UP000813427">
    <property type="component" value="Unassembled WGS sequence"/>
</dbReference>
<reference evidence="3" key="1">
    <citation type="journal article" date="2021" name="Nat. Commun.">
        <title>Genetic determinants of endophytism in the Arabidopsis root mycobiome.</title>
        <authorList>
            <person name="Mesny F."/>
            <person name="Miyauchi S."/>
            <person name="Thiergart T."/>
            <person name="Pickel B."/>
            <person name="Atanasova L."/>
            <person name="Karlsson M."/>
            <person name="Huettel B."/>
            <person name="Barry K.W."/>
            <person name="Haridas S."/>
            <person name="Chen C."/>
            <person name="Bauer D."/>
            <person name="Andreopoulos W."/>
            <person name="Pangilinan J."/>
            <person name="LaButti K."/>
            <person name="Riley R."/>
            <person name="Lipzen A."/>
            <person name="Clum A."/>
            <person name="Drula E."/>
            <person name="Henrissat B."/>
            <person name="Kohler A."/>
            <person name="Grigoriev I.V."/>
            <person name="Martin F.M."/>
            <person name="Hacquard S."/>
        </authorList>
    </citation>
    <scope>NUCLEOTIDE SEQUENCE</scope>
    <source>
        <strain evidence="3">MPI-SDFR-AT-0068</strain>
    </source>
</reference>
<protein>
    <submittedName>
        <fullName evidence="3">Uncharacterized protein</fullName>
    </submittedName>
</protein>
<accession>A0A8K0RPQ9</accession>
<gene>
    <name evidence="3" type="ORF">BKA59DRAFT_237054</name>
</gene>
<sequence length="543" mass="61683">MDDLIAMASIVQGPHARWLDVISRINSPENVARQQRLKQLDIEIENILKFSRADTQGHVDAGPIKTLVREQSRLEEEVENDTKLYEQELQEARAEMNAASLIGAQSTPSVHRNLDIPTPSHSSVNESQRSSHHREDPGEENHGNTGENDNDEDFENDDVEDDHHSPQYTFGDNQSEEIPEALSTANNRLTHSISPAATRSISQRDPSPETEKSKRPAKRRWRSESSFTQDRQIEFNRVFQNGTPYQRCRIVEFPCSSGCWYILECTSCSTYFISEDAFQEAKQHLKKRHSKKSWVSEARVLEELGTVVMNCNAELAKKNNALLDDSRSLSSNTQSIADPEPEAHGEENVEEEQPQAQATTSTQSRTKRKRGRPKASVYQWKPPTSFAELDPRIVNLKPGDIVGVWFEKPKRFEPAMILPWGRFRRFNYSHTLATVGLNENIPSCYDDAESDDKAPRPWAPGYGNIGDLAHRRMLPGLYFRKQEDFPVGCQSSWLALNKLKIFDETCPHTINKEAVLEYLDCYAECYPHGEDQGTGPVLSSDRV</sequence>
<feature type="region of interest" description="Disordered" evidence="2">
    <location>
        <begin position="326"/>
        <end position="379"/>
    </location>
</feature>
<dbReference type="EMBL" id="JAGPXF010000006">
    <property type="protein sequence ID" value="KAH7238154.1"/>
    <property type="molecule type" value="Genomic_DNA"/>
</dbReference>
<dbReference type="OrthoDB" id="5295362at2759"/>